<dbReference type="AlphaFoldDB" id="A0A8T2JWJ3"/>
<dbReference type="SMART" id="SM00234">
    <property type="entry name" value="START"/>
    <property type="match status" value="1"/>
</dbReference>
<feature type="domain" description="START" evidence="5">
    <location>
        <begin position="826"/>
        <end position="995"/>
    </location>
</feature>
<sequence>MNRIRTRRIKYDLEAKKACDWLRAAGFPQYAQLYEDSQFPVDINCVKRDHSFLDQDSLKSLCRRLMTLNACAPMKLEVHFHRKQNEDSDEEDHCAISDRWAFQRDQGRWSRLDSIELLSPTYTGSPTIKSTSSRDSILTDLSTELEATSLQSVGSSRGGLDVGITQTQGISSLSSSPAPTKPCRSLSDQSLAPTQRGLKEKTKKRKTRGFLKRMESLRRREKNKSKKEKPSGVSPNITLEVSMKDNLNYPNQCADDRDFPAFEKDFLHPGYRTKNTCTGLLTMSPQDRQHIGGYLEDFEMVRKDGIHQRNSQKSDRLVCVPTDHKPGTFPRSISIESLCPISRVPLESWKLGSKSLGQSVCSSMDSNGLEGRHRRGSFSSIGSRSSIYDNVPCSLTRSGDLLELGASSDLFGHLDDVLNHVRGLQRMVELWSKTVCPELDEGTDSGGEQPGHLTYEERSTSASDFDSTGNSLNETEEAEMRERRDSGVGASLTRPCRKLRWHSFQNSHRPSLSSASLEINRQSAAQLNLLQKLSLLRLTAIMEKYSVPSKQGWAWTVPKFMKRSKVPDYRGKTVFGVPPIINVQRTGQPLPQSIQQAMRYIRSQCLDQVGIFRKSGVKSRIQVLRQMNESSPDHVSYVGQLAYDVADLLKQYFRDLPEPIFSCKLTETFLHIYQYVPKEQRLRAVQAAILLMPDENREVLQTLLYFLSDISSAQMNQMTPGNLAVCLAPSVFHLNVSKKESSSPRVLQKRGSSGKPAHKDLSENLAATQGLLHMITECKKLFQIPHDMMLQSRNSYVAADAHPLSLDELAGASAGAHDLSSVLDISIQNLLQESAERFKGWMSVSSPENTELTCKKVGDGNPLRLWKVSTEVEAPPSALLHRVLRERHLWDDDLLQGKMVETIEQNTEIFHYMTDSMAPHPRRQFRVLRKWRTDLPRGACLLVSSSIDHNTRQLEEGVQAVILSSQYLMEPCGMGRSKLTYICRTDLRGRSPDWYNKVFGHLCAMEVARIRNSFPPLNPSGPETKL</sequence>
<evidence type="ECO:0000256" key="1">
    <source>
        <dbReference type="ARBA" id="ARBA00022468"/>
    </source>
</evidence>
<feature type="region of interest" description="Disordered" evidence="3">
    <location>
        <begin position="169"/>
        <end position="236"/>
    </location>
</feature>
<evidence type="ECO:0000259" key="4">
    <source>
        <dbReference type="PROSITE" id="PS50238"/>
    </source>
</evidence>
<dbReference type="CDD" id="cd09538">
    <property type="entry name" value="SAM_DLC1_2-like"/>
    <property type="match status" value="1"/>
</dbReference>
<feature type="compositionally biased region" description="Polar residues" evidence="3">
    <location>
        <begin position="169"/>
        <end position="178"/>
    </location>
</feature>
<comment type="caution">
    <text evidence="6">The sequence shown here is derived from an EMBL/GenBank/DDBJ whole genome shotgun (WGS) entry which is preliminary data.</text>
</comment>
<dbReference type="Proteomes" id="UP000812440">
    <property type="component" value="Chromosome 8_10"/>
</dbReference>
<dbReference type="GO" id="GO:0030036">
    <property type="term" value="P:actin cytoskeleton organization"/>
    <property type="evidence" value="ECO:0007669"/>
    <property type="project" value="TreeGrafter"/>
</dbReference>
<evidence type="ECO:0000313" key="7">
    <source>
        <dbReference type="Proteomes" id="UP000812440"/>
    </source>
</evidence>
<dbReference type="Gene3D" id="3.30.530.20">
    <property type="match status" value="1"/>
</dbReference>
<dbReference type="OrthoDB" id="10003330at2759"/>
<dbReference type="GO" id="GO:0005096">
    <property type="term" value="F:GTPase activator activity"/>
    <property type="evidence" value="ECO:0007669"/>
    <property type="project" value="UniProtKB-KW"/>
</dbReference>
<feature type="compositionally biased region" description="Basic residues" evidence="3">
    <location>
        <begin position="201"/>
        <end position="211"/>
    </location>
</feature>
<dbReference type="InterPro" id="IPR013761">
    <property type="entry name" value="SAM/pointed_sf"/>
</dbReference>
<proteinExistence type="predicted"/>
<keyword evidence="2" id="KW-0597">Phosphoprotein</keyword>
<dbReference type="PANTHER" id="PTHR12659">
    <property type="entry name" value="RHO-TYPE GTPASE ACTIVATING PROTEIN"/>
    <property type="match status" value="1"/>
</dbReference>
<dbReference type="FunFam" id="1.10.555.10:FF:000007">
    <property type="entry name" value="rho GTPase-activating protein 7 isoform X2"/>
    <property type="match status" value="1"/>
</dbReference>
<dbReference type="SUPFAM" id="SSF47769">
    <property type="entry name" value="SAM/Pointed domain"/>
    <property type="match status" value="1"/>
</dbReference>
<dbReference type="InterPro" id="IPR000198">
    <property type="entry name" value="RhoGAP_dom"/>
</dbReference>
<keyword evidence="1" id="KW-0343">GTPase activation</keyword>
<dbReference type="EMBL" id="JAACNH010000003">
    <property type="protein sequence ID" value="KAG8447627.1"/>
    <property type="molecule type" value="Genomic_DNA"/>
</dbReference>
<dbReference type="FunFam" id="3.30.530.20:FF:000009">
    <property type="entry name" value="StAR related lipid transfer domain containing 13"/>
    <property type="match status" value="1"/>
</dbReference>
<dbReference type="Gene3D" id="1.10.555.10">
    <property type="entry name" value="Rho GTPase activation protein"/>
    <property type="match status" value="1"/>
</dbReference>
<dbReference type="SUPFAM" id="SSF55961">
    <property type="entry name" value="Bet v1-like"/>
    <property type="match status" value="1"/>
</dbReference>
<dbReference type="SMART" id="SM00324">
    <property type="entry name" value="RhoGAP"/>
    <property type="match status" value="1"/>
</dbReference>
<dbReference type="InterPro" id="IPR002913">
    <property type="entry name" value="START_lipid-bd_dom"/>
</dbReference>
<dbReference type="GO" id="GO:0008289">
    <property type="term" value="F:lipid binding"/>
    <property type="evidence" value="ECO:0007669"/>
    <property type="project" value="InterPro"/>
</dbReference>
<dbReference type="GO" id="GO:0007165">
    <property type="term" value="P:signal transduction"/>
    <property type="evidence" value="ECO:0007669"/>
    <property type="project" value="InterPro"/>
</dbReference>
<accession>A0A8T2JWJ3</accession>
<protein>
    <recommendedName>
        <fullName evidence="8">StAR-related lipid transfer protein 8</fullName>
    </recommendedName>
</protein>
<dbReference type="CDD" id="cd04375">
    <property type="entry name" value="RhoGAP_DLC1"/>
    <property type="match status" value="1"/>
</dbReference>
<dbReference type="PROSITE" id="PS50848">
    <property type="entry name" value="START"/>
    <property type="match status" value="1"/>
</dbReference>
<dbReference type="GO" id="GO:0035023">
    <property type="term" value="P:regulation of Rho protein signal transduction"/>
    <property type="evidence" value="ECO:0007669"/>
    <property type="project" value="TreeGrafter"/>
</dbReference>
<dbReference type="PANTHER" id="PTHR12659:SF3">
    <property type="entry name" value="STAR-RELATED LIPID TRANSFER PROTEIN 8"/>
    <property type="match status" value="1"/>
</dbReference>
<dbReference type="InterPro" id="IPR008936">
    <property type="entry name" value="Rho_GTPase_activation_prot"/>
</dbReference>
<evidence type="ECO:0000259" key="5">
    <source>
        <dbReference type="PROSITE" id="PS50848"/>
    </source>
</evidence>
<dbReference type="Gene3D" id="1.10.287.2070">
    <property type="match status" value="1"/>
</dbReference>
<name>A0A8T2JWJ3_9PIPI</name>
<feature type="region of interest" description="Disordered" evidence="3">
    <location>
        <begin position="439"/>
        <end position="489"/>
    </location>
</feature>
<dbReference type="Pfam" id="PF00620">
    <property type="entry name" value="RhoGAP"/>
    <property type="match status" value="1"/>
</dbReference>
<evidence type="ECO:0000256" key="3">
    <source>
        <dbReference type="SAM" id="MobiDB-lite"/>
    </source>
</evidence>
<feature type="domain" description="Rho-GAP" evidence="4">
    <location>
        <begin position="581"/>
        <end position="782"/>
    </location>
</feature>
<organism evidence="6 7">
    <name type="scientific">Hymenochirus boettgeri</name>
    <name type="common">Congo dwarf clawed frog</name>
    <dbReference type="NCBI Taxonomy" id="247094"/>
    <lineage>
        <taxon>Eukaryota</taxon>
        <taxon>Metazoa</taxon>
        <taxon>Chordata</taxon>
        <taxon>Craniata</taxon>
        <taxon>Vertebrata</taxon>
        <taxon>Euteleostomi</taxon>
        <taxon>Amphibia</taxon>
        <taxon>Batrachia</taxon>
        <taxon>Anura</taxon>
        <taxon>Pipoidea</taxon>
        <taxon>Pipidae</taxon>
        <taxon>Pipinae</taxon>
        <taxon>Hymenochirus</taxon>
    </lineage>
</organism>
<dbReference type="Pfam" id="PF01852">
    <property type="entry name" value="START"/>
    <property type="match status" value="1"/>
</dbReference>
<reference evidence="6" key="1">
    <citation type="thesis" date="2020" institute="ProQuest LLC" country="789 East Eisenhower Parkway, Ann Arbor, MI, USA">
        <title>Comparative Genomics and Chromosome Evolution.</title>
        <authorList>
            <person name="Mudd A.B."/>
        </authorList>
    </citation>
    <scope>NUCLEOTIDE SEQUENCE</scope>
    <source>
        <strain evidence="6">Female2</strain>
        <tissue evidence="6">Blood</tissue>
    </source>
</reference>
<evidence type="ECO:0000256" key="2">
    <source>
        <dbReference type="ARBA" id="ARBA00022553"/>
    </source>
</evidence>
<evidence type="ECO:0008006" key="8">
    <source>
        <dbReference type="Google" id="ProtNLM"/>
    </source>
</evidence>
<keyword evidence="7" id="KW-1185">Reference proteome</keyword>
<dbReference type="PROSITE" id="PS50238">
    <property type="entry name" value="RHOGAP"/>
    <property type="match status" value="1"/>
</dbReference>
<gene>
    <name evidence="6" type="ORF">GDO86_014945</name>
</gene>
<dbReference type="SUPFAM" id="SSF48350">
    <property type="entry name" value="GTPase activation domain, GAP"/>
    <property type="match status" value="1"/>
</dbReference>
<evidence type="ECO:0000313" key="6">
    <source>
        <dbReference type="EMBL" id="KAG8447627.1"/>
    </source>
</evidence>
<dbReference type="InterPro" id="IPR023393">
    <property type="entry name" value="START-like_dom_sf"/>
</dbReference>
<feature type="compositionally biased region" description="Polar residues" evidence="3">
    <location>
        <begin position="460"/>
        <end position="473"/>
    </location>
</feature>